<feature type="transmembrane region" description="Helical" evidence="5">
    <location>
        <begin position="37"/>
        <end position="58"/>
    </location>
</feature>
<dbReference type="Proteomes" id="UP000199558">
    <property type="component" value="Unassembled WGS sequence"/>
</dbReference>
<dbReference type="GO" id="GO:0016020">
    <property type="term" value="C:membrane"/>
    <property type="evidence" value="ECO:0007669"/>
    <property type="project" value="UniProtKB-SubCell"/>
</dbReference>
<evidence type="ECO:0000256" key="4">
    <source>
        <dbReference type="ARBA" id="ARBA00023136"/>
    </source>
</evidence>
<name>A0A1A9BCT4_9ACTN</name>
<evidence type="ECO:0000313" key="6">
    <source>
        <dbReference type="EMBL" id="SBT66876.1"/>
    </source>
</evidence>
<keyword evidence="3 5" id="KW-1133">Transmembrane helix</keyword>
<reference evidence="7" key="1">
    <citation type="submission" date="2016-06" db="EMBL/GenBank/DDBJ databases">
        <authorList>
            <person name="Varghese N."/>
            <person name="Submissions Spin"/>
        </authorList>
    </citation>
    <scope>NUCLEOTIDE SEQUENCE [LARGE SCALE GENOMIC DNA]</scope>
    <source>
        <strain evidence="7">DSM 45794</strain>
    </source>
</reference>
<feature type="transmembrane region" description="Helical" evidence="5">
    <location>
        <begin position="97"/>
        <end position="116"/>
    </location>
</feature>
<evidence type="ECO:0000256" key="1">
    <source>
        <dbReference type="ARBA" id="ARBA00004141"/>
    </source>
</evidence>
<keyword evidence="4 5" id="KW-0472">Membrane</keyword>
<evidence type="ECO:0000256" key="5">
    <source>
        <dbReference type="SAM" id="Phobius"/>
    </source>
</evidence>
<proteinExistence type="predicted"/>
<feature type="transmembrane region" description="Helical" evidence="5">
    <location>
        <begin position="64"/>
        <end position="85"/>
    </location>
</feature>
<dbReference type="STRING" id="946078.GA0070622_3925"/>
<feature type="transmembrane region" description="Helical" evidence="5">
    <location>
        <begin position="6"/>
        <end position="25"/>
    </location>
</feature>
<evidence type="ECO:0000256" key="3">
    <source>
        <dbReference type="ARBA" id="ARBA00022989"/>
    </source>
</evidence>
<dbReference type="RefSeq" id="WP_091574923.1">
    <property type="nucleotide sequence ID" value="NZ_FLRH01000003.1"/>
</dbReference>
<gene>
    <name evidence="6" type="ORF">GA0070622_3925</name>
</gene>
<dbReference type="AlphaFoldDB" id="A0A1A9BCT4"/>
<evidence type="ECO:0000256" key="2">
    <source>
        <dbReference type="ARBA" id="ARBA00022692"/>
    </source>
</evidence>
<protein>
    <submittedName>
        <fullName evidence="6">DoxX-like family protein</fullName>
    </submittedName>
</protein>
<keyword evidence="7" id="KW-1185">Reference proteome</keyword>
<dbReference type="Pfam" id="PF13564">
    <property type="entry name" value="DoxX_2"/>
    <property type="match status" value="1"/>
</dbReference>
<keyword evidence="2 5" id="KW-0812">Transmembrane</keyword>
<sequence length="117" mass="12274">MTVAIIVLTVLLAIILVPLAVQKLTGNAQMRQRMSHLGVSAGLTRVIGLLELAGVAGLLLGLKFWQLGLVAAVGVTVLLIAAVAYHLRAKDDGKVIMVPLFFAFAAAALAFLHLLAH</sequence>
<evidence type="ECO:0000313" key="7">
    <source>
        <dbReference type="Proteomes" id="UP000199558"/>
    </source>
</evidence>
<comment type="subcellular location">
    <subcellularLocation>
        <location evidence="1">Membrane</location>
        <topology evidence="1">Multi-pass membrane protein</topology>
    </subcellularLocation>
</comment>
<organism evidence="6 7">
    <name type="scientific">Micromonospora sediminicola</name>
    <dbReference type="NCBI Taxonomy" id="946078"/>
    <lineage>
        <taxon>Bacteria</taxon>
        <taxon>Bacillati</taxon>
        <taxon>Actinomycetota</taxon>
        <taxon>Actinomycetes</taxon>
        <taxon>Micromonosporales</taxon>
        <taxon>Micromonosporaceae</taxon>
        <taxon>Micromonospora</taxon>
    </lineage>
</organism>
<accession>A0A1A9BCT4</accession>
<dbReference type="InterPro" id="IPR032808">
    <property type="entry name" value="DoxX"/>
</dbReference>
<dbReference type="EMBL" id="FLRH01000003">
    <property type="protein sequence ID" value="SBT66876.1"/>
    <property type="molecule type" value="Genomic_DNA"/>
</dbReference>